<reference evidence="2" key="3">
    <citation type="submission" date="2011-03" db="EMBL/GenBank/DDBJ databases">
        <title>Annotation of Magnaporthe poae ATCC 64411.</title>
        <authorList>
            <person name="Ma L.-J."/>
            <person name="Dead R."/>
            <person name="Young S.K."/>
            <person name="Zeng Q."/>
            <person name="Gargeya S."/>
            <person name="Fitzgerald M."/>
            <person name="Haas B."/>
            <person name="Abouelleil A."/>
            <person name="Alvarado L."/>
            <person name="Arachchi H.M."/>
            <person name="Berlin A."/>
            <person name="Brown A."/>
            <person name="Chapman S.B."/>
            <person name="Chen Z."/>
            <person name="Dunbar C."/>
            <person name="Freedman E."/>
            <person name="Gearin G."/>
            <person name="Gellesch M."/>
            <person name="Goldberg J."/>
            <person name="Griggs A."/>
            <person name="Gujja S."/>
            <person name="Heiman D."/>
            <person name="Howarth C."/>
            <person name="Larson L."/>
            <person name="Lui A."/>
            <person name="MacDonald P.J.P."/>
            <person name="Mehta T."/>
            <person name="Montmayeur A."/>
            <person name="Murphy C."/>
            <person name="Neiman D."/>
            <person name="Pearson M."/>
            <person name="Priest M."/>
            <person name="Roberts A."/>
            <person name="Saif S."/>
            <person name="Shea T."/>
            <person name="Shenoy N."/>
            <person name="Sisk P."/>
            <person name="Stolte C."/>
            <person name="Sykes S."/>
            <person name="Yandava C."/>
            <person name="Wortman J."/>
            <person name="Nusbaum C."/>
            <person name="Birren B."/>
        </authorList>
    </citation>
    <scope>NUCLEOTIDE SEQUENCE</scope>
    <source>
        <strain evidence="2">ATCC 64411</strain>
    </source>
</reference>
<dbReference type="SUPFAM" id="SSF55729">
    <property type="entry name" value="Acyl-CoA N-acyltransferases (Nat)"/>
    <property type="match status" value="1"/>
</dbReference>
<dbReference type="Gene3D" id="3.40.630.30">
    <property type="match status" value="1"/>
</dbReference>
<dbReference type="AlphaFoldDB" id="A0A0C4DXM0"/>
<organism evidence="3 4">
    <name type="scientific">Magnaporthiopsis poae (strain ATCC 64411 / 73-15)</name>
    <name type="common">Kentucky bluegrass fungus</name>
    <name type="synonym">Magnaporthe poae</name>
    <dbReference type="NCBI Taxonomy" id="644358"/>
    <lineage>
        <taxon>Eukaryota</taxon>
        <taxon>Fungi</taxon>
        <taxon>Dikarya</taxon>
        <taxon>Ascomycota</taxon>
        <taxon>Pezizomycotina</taxon>
        <taxon>Sordariomycetes</taxon>
        <taxon>Sordariomycetidae</taxon>
        <taxon>Magnaporthales</taxon>
        <taxon>Magnaporthaceae</taxon>
        <taxon>Magnaporthiopsis</taxon>
    </lineage>
</organism>
<keyword evidence="2" id="KW-0808">Transferase</keyword>
<reference evidence="3" key="5">
    <citation type="submission" date="2015-06" db="UniProtKB">
        <authorList>
            <consortium name="EnsemblFungi"/>
        </authorList>
    </citation>
    <scope>IDENTIFICATION</scope>
    <source>
        <strain evidence="3">ATCC 64411</strain>
    </source>
</reference>
<dbReference type="Proteomes" id="UP000011715">
    <property type="component" value="Unassembled WGS sequence"/>
</dbReference>
<accession>A0A0C4DXM0</accession>
<dbReference type="InterPro" id="IPR000182">
    <property type="entry name" value="GNAT_dom"/>
</dbReference>
<proteinExistence type="predicted"/>
<dbReference type="EMBL" id="GL876968">
    <property type="protein sequence ID" value="KLU85754.1"/>
    <property type="molecule type" value="Genomic_DNA"/>
</dbReference>
<evidence type="ECO:0000313" key="3">
    <source>
        <dbReference type="EnsemblFungi" id="MAPG_04774T0"/>
    </source>
</evidence>
<evidence type="ECO:0000313" key="2">
    <source>
        <dbReference type="EMBL" id="KLU85754.1"/>
    </source>
</evidence>
<dbReference type="OMA" id="ACCQLEH"/>
<dbReference type="CDD" id="cd04301">
    <property type="entry name" value="NAT_SF"/>
    <property type="match status" value="1"/>
</dbReference>
<dbReference type="InterPro" id="IPR016181">
    <property type="entry name" value="Acyl_CoA_acyltransferase"/>
</dbReference>
<reference evidence="4" key="2">
    <citation type="submission" date="2010-05" db="EMBL/GenBank/DDBJ databases">
        <title>The genome sequence of Magnaporthe poae strain ATCC 64411.</title>
        <authorList>
            <person name="Ma L.-J."/>
            <person name="Dead R."/>
            <person name="Young S."/>
            <person name="Zeng Q."/>
            <person name="Koehrsen M."/>
            <person name="Alvarado L."/>
            <person name="Berlin A."/>
            <person name="Chapman S.B."/>
            <person name="Chen Z."/>
            <person name="Freedman E."/>
            <person name="Gellesch M."/>
            <person name="Goldberg J."/>
            <person name="Griggs A."/>
            <person name="Gujja S."/>
            <person name="Heilman E.R."/>
            <person name="Heiman D."/>
            <person name="Hepburn T."/>
            <person name="Howarth C."/>
            <person name="Jen D."/>
            <person name="Larson L."/>
            <person name="Mehta T."/>
            <person name="Neiman D."/>
            <person name="Pearson M."/>
            <person name="Roberts A."/>
            <person name="Saif S."/>
            <person name="Shea T."/>
            <person name="Shenoy N."/>
            <person name="Sisk P."/>
            <person name="Stolte C."/>
            <person name="Sykes S."/>
            <person name="Walk T."/>
            <person name="White J."/>
            <person name="Yandava C."/>
            <person name="Haas B."/>
            <person name="Nusbaum C."/>
            <person name="Birren B."/>
        </authorList>
    </citation>
    <scope>NUCLEOTIDE SEQUENCE [LARGE SCALE GENOMIC DNA]</scope>
    <source>
        <strain evidence="4">ATCC 64411 / 73-15</strain>
    </source>
</reference>
<protein>
    <submittedName>
        <fullName evidence="2">Acetyltransferase</fullName>
    </submittedName>
</protein>
<dbReference type="Pfam" id="PF00583">
    <property type="entry name" value="Acetyltransf_1"/>
    <property type="match status" value="1"/>
</dbReference>
<evidence type="ECO:0000313" key="4">
    <source>
        <dbReference type="Proteomes" id="UP000011715"/>
    </source>
</evidence>
<dbReference type="PROSITE" id="PS51186">
    <property type="entry name" value="GNAT"/>
    <property type="match status" value="1"/>
</dbReference>
<dbReference type="eggNOG" id="ENOG502S8V6">
    <property type="taxonomic scope" value="Eukaryota"/>
</dbReference>
<dbReference type="VEuPathDB" id="FungiDB:MAPG_04774"/>
<gene>
    <name evidence="2" type="ORF">MAPG_04774</name>
</gene>
<dbReference type="PANTHER" id="PTHR43617">
    <property type="entry name" value="L-AMINO ACID N-ACETYLTRANSFERASE"/>
    <property type="match status" value="1"/>
</dbReference>
<reference evidence="3" key="4">
    <citation type="journal article" date="2015" name="G3 (Bethesda)">
        <title>Genome sequences of three phytopathogenic species of the Magnaporthaceae family of fungi.</title>
        <authorList>
            <person name="Okagaki L.H."/>
            <person name="Nunes C.C."/>
            <person name="Sailsbery J."/>
            <person name="Clay B."/>
            <person name="Brown D."/>
            <person name="John T."/>
            <person name="Oh Y."/>
            <person name="Young N."/>
            <person name="Fitzgerald M."/>
            <person name="Haas B.J."/>
            <person name="Zeng Q."/>
            <person name="Young S."/>
            <person name="Adiconis X."/>
            <person name="Fan L."/>
            <person name="Levin J.Z."/>
            <person name="Mitchell T.K."/>
            <person name="Okubara P.A."/>
            <person name="Farman M.L."/>
            <person name="Kohn L.M."/>
            <person name="Birren B."/>
            <person name="Ma L.-J."/>
            <person name="Dean R.A."/>
        </authorList>
    </citation>
    <scope>NUCLEOTIDE SEQUENCE</scope>
    <source>
        <strain evidence="3">ATCC 64411 / 73-15</strain>
    </source>
</reference>
<feature type="domain" description="N-acetyltransferase" evidence="1">
    <location>
        <begin position="13"/>
        <end position="193"/>
    </location>
</feature>
<dbReference type="OrthoDB" id="5689at2759"/>
<keyword evidence="4" id="KW-1185">Reference proteome</keyword>
<sequence>MAEEAPTPPLSSLTIRKATTADLPLLQPLVQSAYRGEPSRKGWTTEADLIGGQRIDPAGLLDKINDPLGAVLIAFPAGEAAGPIACCEVVLAQKPGGGSSETPSPDPAATCYFGLFAVDPEQQRGGFGKTVLARAEEYARDTLGARRMEMTVIWTREELISWYLRRGYVKTGEKRPWPYGQPENGTPLRDDLYFDVLVKDLC</sequence>
<dbReference type="EMBL" id="ADBL01001117">
    <property type="status" value="NOT_ANNOTATED_CDS"/>
    <property type="molecule type" value="Genomic_DNA"/>
</dbReference>
<dbReference type="PANTHER" id="PTHR43617:SF9">
    <property type="entry name" value="GNAT FAMILY ACETYLTRANSFERASE"/>
    <property type="match status" value="1"/>
</dbReference>
<dbReference type="GO" id="GO:0016747">
    <property type="term" value="F:acyltransferase activity, transferring groups other than amino-acyl groups"/>
    <property type="evidence" value="ECO:0007669"/>
    <property type="project" value="InterPro"/>
</dbReference>
<name>A0A0C4DXM0_MAGP6</name>
<evidence type="ECO:0000259" key="1">
    <source>
        <dbReference type="PROSITE" id="PS51186"/>
    </source>
</evidence>
<dbReference type="EnsemblFungi" id="MAPG_04774T0">
    <property type="protein sequence ID" value="MAPG_04774T0"/>
    <property type="gene ID" value="MAPG_04774"/>
</dbReference>
<dbReference type="InterPro" id="IPR050276">
    <property type="entry name" value="MshD_Acetyltransferase"/>
</dbReference>
<reference evidence="2" key="1">
    <citation type="submission" date="2010-05" db="EMBL/GenBank/DDBJ databases">
        <title>The Genome Sequence of Magnaporthe poae strain ATCC 64411.</title>
        <authorList>
            <consortium name="The Broad Institute Genome Sequencing Platform"/>
            <consortium name="Broad Institute Genome Sequencing Center for Infectious Disease"/>
            <person name="Ma L.-J."/>
            <person name="Dead R."/>
            <person name="Young S."/>
            <person name="Zeng Q."/>
            <person name="Koehrsen M."/>
            <person name="Alvarado L."/>
            <person name="Berlin A."/>
            <person name="Chapman S.B."/>
            <person name="Chen Z."/>
            <person name="Freedman E."/>
            <person name="Gellesch M."/>
            <person name="Goldberg J."/>
            <person name="Griggs A."/>
            <person name="Gujja S."/>
            <person name="Heilman E.R."/>
            <person name="Heiman D."/>
            <person name="Hepburn T."/>
            <person name="Howarth C."/>
            <person name="Jen D."/>
            <person name="Larson L."/>
            <person name="Mehta T."/>
            <person name="Neiman D."/>
            <person name="Pearson M."/>
            <person name="Roberts A."/>
            <person name="Saif S."/>
            <person name="Shea T."/>
            <person name="Shenoy N."/>
            <person name="Sisk P."/>
            <person name="Stolte C."/>
            <person name="Sykes S."/>
            <person name="Walk T."/>
            <person name="White J."/>
            <person name="Yandava C."/>
            <person name="Haas B."/>
            <person name="Nusbaum C."/>
            <person name="Birren B."/>
        </authorList>
    </citation>
    <scope>NUCLEOTIDE SEQUENCE</scope>
    <source>
        <strain evidence="2">ATCC 64411</strain>
    </source>
</reference>
<dbReference type="STRING" id="644358.A0A0C4DXM0"/>